<dbReference type="EMBL" id="QWKX01000009">
    <property type="protein sequence ID" value="RIH79045.1"/>
    <property type="molecule type" value="Genomic_DNA"/>
</dbReference>
<evidence type="ECO:0008006" key="3">
    <source>
        <dbReference type="Google" id="ProtNLM"/>
    </source>
</evidence>
<evidence type="ECO:0000313" key="1">
    <source>
        <dbReference type="EMBL" id="RIH79045.1"/>
    </source>
</evidence>
<reference evidence="1 2" key="1">
    <citation type="submission" date="2018-08" db="EMBL/GenBank/DDBJ databases">
        <title>Meiothermus cateniformans JCM 15151 genome sequencing project.</title>
        <authorList>
            <person name="Da Costa M.S."/>
            <person name="Albuquerque L."/>
            <person name="Raposo P."/>
            <person name="Froufe H.J.C."/>
            <person name="Barroso C.S."/>
            <person name="Egas C."/>
        </authorList>
    </citation>
    <scope>NUCLEOTIDE SEQUENCE [LARGE SCALE GENOMIC DNA]</scope>
    <source>
        <strain evidence="1 2">JCM 15151</strain>
    </source>
</reference>
<accession>A0A399E3G6</accession>
<sequence length="63" mass="7127">MEFLDAVDKGLGVVAFLAFLKLVFSDLQEIKAAMRQIEKHLAIQVELSAQARARKKEEVRNGR</sequence>
<protein>
    <recommendedName>
        <fullName evidence="3">YvrJ family protein</fullName>
    </recommendedName>
</protein>
<dbReference type="AlphaFoldDB" id="A0A399E3G6"/>
<organism evidence="1 2">
    <name type="scientific">Meiothermus taiwanensis</name>
    <dbReference type="NCBI Taxonomy" id="172827"/>
    <lineage>
        <taxon>Bacteria</taxon>
        <taxon>Thermotogati</taxon>
        <taxon>Deinococcota</taxon>
        <taxon>Deinococci</taxon>
        <taxon>Thermales</taxon>
        <taxon>Thermaceae</taxon>
        <taxon>Meiothermus</taxon>
    </lineage>
</organism>
<dbReference type="RefSeq" id="WP_013012382.1">
    <property type="nucleotide sequence ID" value="NZ_JBHSXZ010000028.1"/>
</dbReference>
<comment type="caution">
    <text evidence="1">The sequence shown here is derived from an EMBL/GenBank/DDBJ whole genome shotgun (WGS) entry which is preliminary data.</text>
</comment>
<gene>
    <name evidence="1" type="ORF">Mcate_00558</name>
</gene>
<name>A0A399E3G6_9DEIN</name>
<evidence type="ECO:0000313" key="2">
    <source>
        <dbReference type="Proteomes" id="UP000266089"/>
    </source>
</evidence>
<dbReference type="OrthoDB" id="33260at2"/>
<dbReference type="Proteomes" id="UP000266089">
    <property type="component" value="Unassembled WGS sequence"/>
</dbReference>
<proteinExistence type="predicted"/>